<keyword evidence="3" id="KW-1185">Reference proteome</keyword>
<dbReference type="BioCyc" id="IAGG583356:GHAH-1178-MONOMER"/>
<dbReference type="EMBL" id="CP002098">
    <property type="protein sequence ID" value="ADM28007.1"/>
    <property type="molecule type" value="Genomic_DNA"/>
</dbReference>
<dbReference type="AlphaFoldDB" id="E0SP80"/>
<gene>
    <name evidence="2" type="ordered locus">Igag_1201</name>
</gene>
<dbReference type="HOGENOM" id="CLU_2662276_0_0_2"/>
<protein>
    <submittedName>
        <fullName evidence="2">Uncharacterized protein</fullName>
    </submittedName>
</protein>
<accession>E0SP80</accession>
<organism evidence="2 3">
    <name type="scientific">Ignisphaera aggregans (strain DSM 17230 / JCM 13409 / AQ1.S1)</name>
    <dbReference type="NCBI Taxonomy" id="583356"/>
    <lineage>
        <taxon>Archaea</taxon>
        <taxon>Thermoproteota</taxon>
        <taxon>Thermoprotei</taxon>
        <taxon>Desulfurococcales</taxon>
        <taxon>Desulfurococcaceae</taxon>
        <taxon>Ignisphaera</taxon>
    </lineage>
</organism>
<evidence type="ECO:0000313" key="2">
    <source>
        <dbReference type="EMBL" id="ADM28007.1"/>
    </source>
</evidence>
<name>E0SP80_IGNAA</name>
<dbReference type="Proteomes" id="UP000001304">
    <property type="component" value="Chromosome"/>
</dbReference>
<proteinExistence type="predicted"/>
<dbReference type="KEGG" id="iag:Igag_1201"/>
<dbReference type="STRING" id="583356.Igag_1201"/>
<keyword evidence="1" id="KW-0812">Transmembrane</keyword>
<feature type="transmembrane region" description="Helical" evidence="1">
    <location>
        <begin position="36"/>
        <end position="61"/>
    </location>
</feature>
<evidence type="ECO:0000256" key="1">
    <source>
        <dbReference type="SAM" id="Phobius"/>
    </source>
</evidence>
<keyword evidence="1" id="KW-0472">Membrane</keyword>
<keyword evidence="1" id="KW-1133">Transmembrane helix</keyword>
<reference evidence="2 3" key="1">
    <citation type="journal article" date="2010" name="Stand. Genomic Sci.">
        <title>Complete genome sequence of Ignisphaera aggregans type strain (AQ1.S1).</title>
        <authorList>
            <person name="Goker M."/>
            <person name="Held B."/>
            <person name="Lapidus A."/>
            <person name="Nolan M."/>
            <person name="Spring S."/>
            <person name="Yasawong M."/>
            <person name="Lucas S."/>
            <person name="Glavina Del Rio T."/>
            <person name="Tice H."/>
            <person name="Cheng J.F."/>
            <person name="Goodwin L."/>
            <person name="Tapia R."/>
            <person name="Pitluck S."/>
            <person name="Liolios K."/>
            <person name="Ivanova N."/>
            <person name="Mavromatis K."/>
            <person name="Mikhailova N."/>
            <person name="Pati A."/>
            <person name="Chen A."/>
            <person name="Palaniappan K."/>
            <person name="Brambilla E."/>
            <person name="Land M."/>
            <person name="Hauser L."/>
            <person name="Chang Y.J."/>
            <person name="Jeffries C.D."/>
            <person name="Brettin T."/>
            <person name="Detter J.C."/>
            <person name="Han C."/>
            <person name="Rohde M."/>
            <person name="Sikorski J."/>
            <person name="Woyke T."/>
            <person name="Bristow J."/>
            <person name="Eisen J.A."/>
            <person name="Markowitz V."/>
            <person name="Hugenholtz P."/>
            <person name="Kyrpides N.C."/>
            <person name="Klenk H.P."/>
        </authorList>
    </citation>
    <scope>NUCLEOTIDE SEQUENCE [LARGE SCALE GENOMIC DNA]</scope>
    <source>
        <strain evidence="3">DSM 17230 / JCM 13409 / AQ1.S1</strain>
    </source>
</reference>
<sequence>MILYTSKSWRVPEPIEKDKNIPITILKSLLQPLHDIRIIIILLLIGITFIVTGIIIVMKFYRKIAPKEVRQLPQP</sequence>
<evidence type="ECO:0000313" key="3">
    <source>
        <dbReference type="Proteomes" id="UP000001304"/>
    </source>
</evidence>